<dbReference type="InterPro" id="IPR015919">
    <property type="entry name" value="Cadherin-like_sf"/>
</dbReference>
<proteinExistence type="predicted"/>
<dbReference type="OrthoDB" id="6252479at2759"/>
<accession>A0A1W0X2D2</accession>
<dbReference type="GO" id="GO:0005509">
    <property type="term" value="F:calcium ion binding"/>
    <property type="evidence" value="ECO:0007669"/>
    <property type="project" value="InterPro"/>
</dbReference>
<dbReference type="Gene3D" id="2.60.40.60">
    <property type="entry name" value="Cadherins"/>
    <property type="match status" value="1"/>
</dbReference>
<dbReference type="SUPFAM" id="SSF49313">
    <property type="entry name" value="Cadherin-like"/>
    <property type="match status" value="1"/>
</dbReference>
<name>A0A1W0X2D2_HYPEX</name>
<comment type="caution">
    <text evidence="2">The sequence shown here is derived from an EMBL/GenBank/DDBJ whole genome shotgun (WGS) entry which is preliminary data.</text>
</comment>
<organism evidence="2 3">
    <name type="scientific">Hypsibius exemplaris</name>
    <name type="common">Freshwater tardigrade</name>
    <dbReference type="NCBI Taxonomy" id="2072580"/>
    <lineage>
        <taxon>Eukaryota</taxon>
        <taxon>Metazoa</taxon>
        <taxon>Ecdysozoa</taxon>
        <taxon>Tardigrada</taxon>
        <taxon>Eutardigrada</taxon>
        <taxon>Parachela</taxon>
        <taxon>Hypsibioidea</taxon>
        <taxon>Hypsibiidae</taxon>
        <taxon>Hypsibius</taxon>
    </lineage>
</organism>
<evidence type="ECO:0000256" key="1">
    <source>
        <dbReference type="SAM" id="MobiDB-lite"/>
    </source>
</evidence>
<dbReference type="Proteomes" id="UP000192578">
    <property type="component" value="Unassembled WGS sequence"/>
</dbReference>
<dbReference type="CDD" id="cd11304">
    <property type="entry name" value="Cadherin_repeat"/>
    <property type="match status" value="1"/>
</dbReference>
<evidence type="ECO:0000313" key="3">
    <source>
        <dbReference type="Proteomes" id="UP000192578"/>
    </source>
</evidence>
<dbReference type="AlphaFoldDB" id="A0A1W0X2D2"/>
<evidence type="ECO:0008006" key="4">
    <source>
        <dbReference type="Google" id="ProtNLM"/>
    </source>
</evidence>
<gene>
    <name evidence="2" type="ORF">BV898_04696</name>
</gene>
<sequence length="102" mass="11038">MWSHSARNAPPGSMVLKVPPRTTDALNSANSRIVYTLADASQFTVDAESGVIRTSQKDTMPRSKCPNGGDCPRTCVLTVEGRDCELPLDRTGLCLHHADGRK</sequence>
<dbReference type="GO" id="GO:0016020">
    <property type="term" value="C:membrane"/>
    <property type="evidence" value="ECO:0007669"/>
    <property type="project" value="InterPro"/>
</dbReference>
<evidence type="ECO:0000313" key="2">
    <source>
        <dbReference type="EMBL" id="OQV21492.1"/>
    </source>
</evidence>
<keyword evidence="3" id="KW-1185">Reference proteome</keyword>
<dbReference type="EMBL" id="MTYJ01000023">
    <property type="protein sequence ID" value="OQV21492.1"/>
    <property type="molecule type" value="Genomic_DNA"/>
</dbReference>
<feature type="region of interest" description="Disordered" evidence="1">
    <location>
        <begin position="1"/>
        <end position="20"/>
    </location>
</feature>
<reference evidence="3" key="1">
    <citation type="submission" date="2017-01" db="EMBL/GenBank/DDBJ databases">
        <title>Comparative genomics of anhydrobiosis in the tardigrade Hypsibius dujardini.</title>
        <authorList>
            <person name="Yoshida Y."/>
            <person name="Koutsovoulos G."/>
            <person name="Laetsch D."/>
            <person name="Stevens L."/>
            <person name="Kumar S."/>
            <person name="Horikawa D."/>
            <person name="Ishino K."/>
            <person name="Komine S."/>
            <person name="Tomita M."/>
            <person name="Blaxter M."/>
            <person name="Arakawa K."/>
        </authorList>
    </citation>
    <scope>NUCLEOTIDE SEQUENCE [LARGE SCALE GENOMIC DNA]</scope>
    <source>
        <strain evidence="3">Z151</strain>
    </source>
</reference>
<protein>
    <recommendedName>
        <fullName evidence="4">Cadherin domain-containing protein</fullName>
    </recommendedName>
</protein>